<keyword evidence="6 12" id="KW-0963">Cytoplasm</keyword>
<keyword evidence="14" id="KW-0489">Methyltransferase</keyword>
<evidence type="ECO:0000256" key="1">
    <source>
        <dbReference type="ARBA" id="ARBA00001528"/>
    </source>
</evidence>
<keyword evidence="9 12" id="KW-0808">Transferase</keyword>
<dbReference type="GO" id="GO:0004372">
    <property type="term" value="F:glycine hydroxymethyltransferase activity"/>
    <property type="evidence" value="ECO:0007669"/>
    <property type="project" value="UniProtKB-UniRule"/>
</dbReference>
<evidence type="ECO:0000256" key="12">
    <source>
        <dbReference type="HAMAP-Rule" id="MF_00051"/>
    </source>
</evidence>
<dbReference type="PANTHER" id="PTHR11680:SF35">
    <property type="entry name" value="SERINE HYDROXYMETHYLTRANSFERASE 1"/>
    <property type="match status" value="1"/>
</dbReference>
<comment type="catalytic activity">
    <reaction evidence="1 12">
        <text>(6R)-5,10-methylene-5,6,7,8-tetrahydrofolate + glycine + H2O = (6S)-5,6,7,8-tetrahydrofolate + L-serine</text>
        <dbReference type="Rhea" id="RHEA:15481"/>
        <dbReference type="ChEBI" id="CHEBI:15377"/>
        <dbReference type="ChEBI" id="CHEBI:15636"/>
        <dbReference type="ChEBI" id="CHEBI:33384"/>
        <dbReference type="ChEBI" id="CHEBI:57305"/>
        <dbReference type="ChEBI" id="CHEBI:57453"/>
        <dbReference type="EC" id="2.1.2.1"/>
    </reaction>
</comment>
<comment type="cofactor">
    <cofactor evidence="2 12 13">
        <name>pyridoxal 5'-phosphate</name>
        <dbReference type="ChEBI" id="CHEBI:597326"/>
    </cofactor>
</comment>
<dbReference type="EMBL" id="CP009687">
    <property type="protein sequence ID" value="AKL95194.1"/>
    <property type="molecule type" value="Genomic_DNA"/>
</dbReference>
<feature type="site" description="Plays an important role in substrate specificity" evidence="12">
    <location>
        <position position="227"/>
    </location>
</feature>
<dbReference type="InterPro" id="IPR015424">
    <property type="entry name" value="PyrdxlP-dep_Trfase"/>
</dbReference>
<dbReference type="InterPro" id="IPR019798">
    <property type="entry name" value="Ser_HO-MeTrfase_PLP_BS"/>
</dbReference>
<accession>A0A0D8ICQ1</accession>
<dbReference type="FunFam" id="3.90.1150.10:FF:000003">
    <property type="entry name" value="Serine hydroxymethyltransferase"/>
    <property type="match status" value="1"/>
</dbReference>
<keyword evidence="7 12" id="KW-0554">One-carbon metabolism</keyword>
<dbReference type="InterPro" id="IPR039429">
    <property type="entry name" value="SHMT-like_dom"/>
</dbReference>
<dbReference type="PATRIC" id="fig|84022.5.peg.3203"/>
<evidence type="ECO:0000256" key="2">
    <source>
        <dbReference type="ARBA" id="ARBA00001933"/>
    </source>
</evidence>
<feature type="binding site" evidence="12">
    <location>
        <begin position="351"/>
        <end position="353"/>
    </location>
    <ligand>
        <name>(6S)-5,6,7,8-tetrahydrofolate</name>
        <dbReference type="ChEBI" id="CHEBI:57453"/>
    </ligand>
</feature>
<dbReference type="NCBIfam" id="NF000586">
    <property type="entry name" value="PRK00011.1"/>
    <property type="match status" value="1"/>
</dbReference>
<dbReference type="KEGG" id="cace:CACET_c17460"/>
<protein>
    <recommendedName>
        <fullName evidence="12">Serine hydroxymethyltransferase</fullName>
        <shortName evidence="12">SHMT</shortName>
        <shortName evidence="12">Serine methylase</shortName>
        <ecNumber evidence="12">2.1.2.1</ecNumber>
    </recommendedName>
</protein>
<dbReference type="Gene3D" id="3.40.640.10">
    <property type="entry name" value="Type I PLP-dependent aspartate aminotransferase-like (Major domain)"/>
    <property type="match status" value="1"/>
</dbReference>
<dbReference type="Gene3D" id="3.90.1150.10">
    <property type="entry name" value="Aspartate Aminotransferase, domain 1"/>
    <property type="match status" value="1"/>
</dbReference>
<reference evidence="14 15" key="1">
    <citation type="submission" date="2014-10" db="EMBL/GenBank/DDBJ databases">
        <title>Genome sequence of Clostridium aceticum DSM 1496.</title>
        <authorList>
            <person name="Poehlein A."/>
            <person name="Schiel-Bengelsdorf B."/>
            <person name="Gottschalk G."/>
            <person name="Duerre P."/>
            <person name="Daniel R."/>
        </authorList>
    </citation>
    <scope>NUCLEOTIDE SEQUENCE [LARGE SCALE GENOMIC DNA]</scope>
    <source>
        <strain evidence="14 15">DSM 1496</strain>
    </source>
</reference>
<feature type="binding site" evidence="12">
    <location>
        <position position="119"/>
    </location>
    <ligand>
        <name>(6S)-5,6,7,8-tetrahydrofolate</name>
        <dbReference type="ChEBI" id="CHEBI:57453"/>
    </ligand>
</feature>
<dbReference type="UniPathway" id="UPA00193"/>
<evidence type="ECO:0000256" key="11">
    <source>
        <dbReference type="ARBA" id="ARBA00054606"/>
    </source>
</evidence>
<keyword evidence="8 12" id="KW-0028">Amino-acid biosynthesis</keyword>
<dbReference type="Pfam" id="PF00464">
    <property type="entry name" value="SHMT"/>
    <property type="match status" value="1"/>
</dbReference>
<dbReference type="GO" id="GO:0019264">
    <property type="term" value="P:glycine biosynthetic process from serine"/>
    <property type="evidence" value="ECO:0007669"/>
    <property type="project" value="UniProtKB-UniRule"/>
</dbReference>
<dbReference type="GO" id="GO:0030170">
    <property type="term" value="F:pyridoxal phosphate binding"/>
    <property type="evidence" value="ECO:0007669"/>
    <property type="project" value="UniProtKB-UniRule"/>
</dbReference>
<evidence type="ECO:0000256" key="13">
    <source>
        <dbReference type="PIRSR" id="PIRSR000412-50"/>
    </source>
</evidence>
<dbReference type="PIRSF" id="PIRSF000412">
    <property type="entry name" value="SHMT"/>
    <property type="match status" value="1"/>
</dbReference>
<dbReference type="STRING" id="84022.CACET_c17460"/>
<comment type="pathway">
    <text evidence="12">One-carbon metabolism; tetrahydrofolate interconversion.</text>
</comment>
<sequence>MDFHHLQGQDPDIYKIIQKEKARQSKNIELIASENFTSMAVMETMGSYLTNKYAEGYPGRRYYGGCEVVDIAEDLARERLKELFQAEHANVQPHSGSNANLGVYFAILQPGDKVLGMNLSHGGHLTHGSPVNISGVYYNFIDYGVDQQTQRIDYDEVRRVAHEEKPKLIIAGASAYPRKIDFKKFKEIADEVGAYFMVDMAHIAGLIAAGLHENPCQYADFVTTTTHKTLRGPRGGAILCKEKYAKLIDKAIFPGIQGGPLMHVIAAKAVAFKEALSPEFKIYQEQVLRNAKKLGEALEKKGFDLVSGGTDNHLLLIDLRNKNISGKDAEKLLGKIGITVNKNTIPFDPESPFVTSGIRIGTPAVTTRGMKENDMEKIAEVMDIILSNPEKEKEAFQMVDQLCSQFSLYK</sequence>
<comment type="similarity">
    <text evidence="4 12">Belongs to the SHMT family.</text>
</comment>
<dbReference type="AlphaFoldDB" id="A0A0D8ICQ1"/>
<dbReference type="GO" id="GO:0005829">
    <property type="term" value="C:cytosol"/>
    <property type="evidence" value="ECO:0007669"/>
    <property type="project" value="TreeGrafter"/>
</dbReference>
<evidence type="ECO:0000256" key="9">
    <source>
        <dbReference type="ARBA" id="ARBA00022679"/>
    </source>
</evidence>
<evidence type="ECO:0000256" key="4">
    <source>
        <dbReference type="ARBA" id="ARBA00006376"/>
    </source>
</evidence>
<dbReference type="InterPro" id="IPR015421">
    <property type="entry name" value="PyrdxlP-dep_Trfase_major"/>
</dbReference>
<dbReference type="HAMAP" id="MF_00051">
    <property type="entry name" value="SHMT"/>
    <property type="match status" value="1"/>
</dbReference>
<dbReference type="InterPro" id="IPR015422">
    <property type="entry name" value="PyrdxlP-dep_Trfase_small"/>
</dbReference>
<evidence type="ECO:0000256" key="6">
    <source>
        <dbReference type="ARBA" id="ARBA00022490"/>
    </source>
</evidence>
<dbReference type="InterPro" id="IPR049943">
    <property type="entry name" value="Ser_HO-MeTrfase-like"/>
</dbReference>
<evidence type="ECO:0000256" key="7">
    <source>
        <dbReference type="ARBA" id="ARBA00022563"/>
    </source>
</evidence>
<dbReference type="InterPro" id="IPR001085">
    <property type="entry name" value="Ser_HO-MeTrfase"/>
</dbReference>
<evidence type="ECO:0000256" key="10">
    <source>
        <dbReference type="ARBA" id="ARBA00022898"/>
    </source>
</evidence>
<keyword evidence="15" id="KW-1185">Reference proteome</keyword>
<comment type="subcellular location">
    <subcellularLocation>
        <location evidence="3 12">Cytoplasm</location>
    </subcellularLocation>
</comment>
<gene>
    <name evidence="14" type="primary">glyA1</name>
    <name evidence="12" type="synonym">glyA</name>
    <name evidence="14" type="ORF">CACET_c17460</name>
</gene>
<dbReference type="CDD" id="cd00378">
    <property type="entry name" value="SHMT"/>
    <property type="match status" value="1"/>
</dbReference>
<evidence type="ECO:0000313" key="14">
    <source>
        <dbReference type="EMBL" id="AKL95194.1"/>
    </source>
</evidence>
<dbReference type="EC" id="2.1.2.1" evidence="12"/>
<dbReference type="GO" id="GO:0035999">
    <property type="term" value="P:tetrahydrofolate interconversion"/>
    <property type="evidence" value="ECO:0007669"/>
    <property type="project" value="UniProtKB-UniRule"/>
</dbReference>
<dbReference type="RefSeq" id="WP_044823914.1">
    <property type="nucleotide sequence ID" value="NZ_CP009687.1"/>
</dbReference>
<dbReference type="GO" id="GO:0008168">
    <property type="term" value="F:methyltransferase activity"/>
    <property type="evidence" value="ECO:0007669"/>
    <property type="project" value="UniProtKB-KW"/>
</dbReference>
<dbReference type="PANTHER" id="PTHR11680">
    <property type="entry name" value="SERINE HYDROXYMETHYLTRANSFERASE"/>
    <property type="match status" value="1"/>
</dbReference>
<dbReference type="OrthoDB" id="9803846at2"/>
<evidence type="ECO:0000256" key="3">
    <source>
        <dbReference type="ARBA" id="ARBA00004496"/>
    </source>
</evidence>
<comment type="subunit">
    <text evidence="5 12">Homodimer.</text>
</comment>
<feature type="modified residue" description="N6-(pyridoxal phosphate)lysine" evidence="12 13">
    <location>
        <position position="228"/>
    </location>
</feature>
<dbReference type="Proteomes" id="UP000035704">
    <property type="component" value="Chromosome"/>
</dbReference>
<dbReference type="UniPathway" id="UPA00288">
    <property type="reaction ID" value="UER01023"/>
</dbReference>
<dbReference type="PROSITE" id="PS00096">
    <property type="entry name" value="SHMT"/>
    <property type="match status" value="1"/>
</dbReference>
<name>A0A0D8ICQ1_9CLOT</name>
<evidence type="ECO:0000313" key="15">
    <source>
        <dbReference type="Proteomes" id="UP000035704"/>
    </source>
</evidence>
<dbReference type="SUPFAM" id="SSF53383">
    <property type="entry name" value="PLP-dependent transferases"/>
    <property type="match status" value="1"/>
</dbReference>
<keyword evidence="10 12" id="KW-0663">Pyridoxal phosphate</keyword>
<proteinExistence type="inferred from homology"/>
<feature type="binding site" evidence="12">
    <location>
        <begin position="123"/>
        <end position="125"/>
    </location>
    <ligand>
        <name>(6S)-5,6,7,8-tetrahydrofolate</name>
        <dbReference type="ChEBI" id="CHEBI:57453"/>
    </ligand>
</feature>
<organism evidence="14 15">
    <name type="scientific">Clostridium aceticum</name>
    <dbReference type="NCBI Taxonomy" id="84022"/>
    <lineage>
        <taxon>Bacteria</taxon>
        <taxon>Bacillati</taxon>
        <taxon>Bacillota</taxon>
        <taxon>Clostridia</taxon>
        <taxon>Eubacteriales</taxon>
        <taxon>Clostridiaceae</taxon>
        <taxon>Clostridium</taxon>
    </lineage>
</organism>
<evidence type="ECO:0000256" key="8">
    <source>
        <dbReference type="ARBA" id="ARBA00022605"/>
    </source>
</evidence>
<dbReference type="GO" id="GO:0032259">
    <property type="term" value="P:methylation"/>
    <property type="evidence" value="ECO:0007669"/>
    <property type="project" value="UniProtKB-KW"/>
</dbReference>
<comment type="function">
    <text evidence="11">Catalyzes the reversible interconversion of serine and glycine with tetrahydrofolate (THF) serving as the one-carbon carrier. This reaction serves as the major source of one-carbon groups required for the biosynthesis of purines, thymidylate, methionine, and other important biomolecules. Also exhibits THF-independent aldolase activity toward beta-hydroxyamino acids, producing glycine and aldehydes, via a retro-aldol mechanism. Thus, is able to catalyze the cleavage of L-allo-threonine.</text>
</comment>
<comment type="pathway">
    <text evidence="12">Amino-acid biosynthesis; glycine biosynthesis; glycine from L-serine: step 1/1.</text>
</comment>
<evidence type="ECO:0000256" key="5">
    <source>
        <dbReference type="ARBA" id="ARBA00011738"/>
    </source>
</evidence>
<dbReference type="FunFam" id="3.40.640.10:FF:000001">
    <property type="entry name" value="Serine hydroxymethyltransferase"/>
    <property type="match status" value="1"/>
</dbReference>
<feature type="binding site" evidence="12">
    <location>
        <position position="242"/>
    </location>
    <ligand>
        <name>(6S)-5,6,7,8-tetrahydrofolate</name>
        <dbReference type="ChEBI" id="CHEBI:57453"/>
    </ligand>
</feature>